<dbReference type="EMBL" id="FOGK01000007">
    <property type="protein sequence ID" value="SER45101.1"/>
    <property type="molecule type" value="Genomic_DNA"/>
</dbReference>
<keyword evidence="2" id="KW-0547">Nucleotide-binding</keyword>
<evidence type="ECO:0000256" key="4">
    <source>
        <dbReference type="ARBA" id="ARBA00023267"/>
    </source>
</evidence>
<protein>
    <recommendedName>
        <fullName evidence="5">biotin--[biotin carboxyl-carrier protein] ligase</fullName>
        <ecNumber evidence="5">6.3.4.15</ecNumber>
    </recommendedName>
</protein>
<dbReference type="PATRIC" id="fig|319653.3.peg.2043"/>
<keyword evidence="1 9" id="KW-0436">Ligase</keyword>
<dbReference type="Gene3D" id="3.30.930.10">
    <property type="entry name" value="Bira Bifunctional Protein, Domain 2"/>
    <property type="match status" value="1"/>
</dbReference>
<evidence type="ECO:0000256" key="1">
    <source>
        <dbReference type="ARBA" id="ARBA00022598"/>
    </source>
</evidence>
<keyword evidence="4" id="KW-0092">Biotin</keyword>
<dbReference type="AlphaFoldDB" id="A0A0R2JZD9"/>
<dbReference type="NCBIfam" id="TIGR00121">
    <property type="entry name" value="birA_ligase"/>
    <property type="match status" value="1"/>
</dbReference>
<evidence type="ECO:0000259" key="7">
    <source>
        <dbReference type="Pfam" id="PF03099"/>
    </source>
</evidence>
<dbReference type="InterPro" id="IPR004408">
    <property type="entry name" value="Biotin_CoA_COase_ligase"/>
</dbReference>
<evidence type="ECO:0000256" key="5">
    <source>
        <dbReference type="ARBA" id="ARBA00024227"/>
    </source>
</evidence>
<evidence type="ECO:0000259" key="6">
    <source>
        <dbReference type="Pfam" id="PF02237"/>
    </source>
</evidence>
<dbReference type="RefSeq" id="WP_057805862.1">
    <property type="nucleotide sequence ID" value="NZ_BJYP01000013.1"/>
</dbReference>
<evidence type="ECO:0000313" key="9">
    <source>
        <dbReference type="EMBL" id="SER45101.1"/>
    </source>
</evidence>
<dbReference type="SUPFAM" id="SSF55681">
    <property type="entry name" value="Class II aaRS and biotin synthetases"/>
    <property type="match status" value="1"/>
</dbReference>
<dbReference type="PANTHER" id="PTHR12835">
    <property type="entry name" value="BIOTIN PROTEIN LIGASE"/>
    <property type="match status" value="1"/>
</dbReference>
<gene>
    <name evidence="8" type="ORF">IV87_GL002005</name>
    <name evidence="9" type="ORF">SAMN04487973_1074</name>
</gene>
<dbReference type="PANTHER" id="PTHR12835:SF5">
    <property type="entry name" value="BIOTIN--PROTEIN LIGASE"/>
    <property type="match status" value="1"/>
</dbReference>
<feature type="domain" description="BPL/LPL catalytic" evidence="7">
    <location>
        <begin position="7"/>
        <end position="135"/>
    </location>
</feature>
<dbReference type="InterPro" id="IPR008988">
    <property type="entry name" value="Transcriptional_repressor_C"/>
</dbReference>
<comment type="caution">
    <text evidence="8">The sequence shown here is derived from an EMBL/GenBank/DDBJ whole genome shotgun (WGS) entry which is preliminary data.</text>
</comment>
<reference evidence="8 10" key="1">
    <citation type="journal article" date="2015" name="Genome Announc.">
        <title>Expanding the biotechnology potential of lactobacilli through comparative genomics of 213 strains and associated genera.</title>
        <authorList>
            <person name="Sun Z."/>
            <person name="Harris H.M."/>
            <person name="McCann A."/>
            <person name="Guo C."/>
            <person name="Argimon S."/>
            <person name="Zhang W."/>
            <person name="Yang X."/>
            <person name="Jeffery I.B."/>
            <person name="Cooney J.C."/>
            <person name="Kagawa T.F."/>
            <person name="Liu W."/>
            <person name="Song Y."/>
            <person name="Salvetti E."/>
            <person name="Wrobel A."/>
            <person name="Rasinkangas P."/>
            <person name="Parkhill J."/>
            <person name="Rea M.C."/>
            <person name="O'Sullivan O."/>
            <person name="Ritari J."/>
            <person name="Douillard F.P."/>
            <person name="Paul Ross R."/>
            <person name="Yang R."/>
            <person name="Briner A.E."/>
            <person name="Felis G.E."/>
            <person name="de Vos W.M."/>
            <person name="Barrangou R."/>
            <person name="Klaenhammer T.R."/>
            <person name="Caufield P.W."/>
            <person name="Cui Y."/>
            <person name="Zhang H."/>
            <person name="O'Toole P.W."/>
        </authorList>
    </citation>
    <scope>NUCLEOTIDE SEQUENCE [LARGE SCALE GENOMIC DNA]</scope>
    <source>
        <strain evidence="8 10">DSM 22301</strain>
    </source>
</reference>
<proteinExistence type="predicted"/>
<evidence type="ECO:0000256" key="2">
    <source>
        <dbReference type="ARBA" id="ARBA00022741"/>
    </source>
</evidence>
<dbReference type="GO" id="GO:0016740">
    <property type="term" value="F:transferase activity"/>
    <property type="evidence" value="ECO:0007669"/>
    <property type="project" value="UniProtKB-ARBA"/>
</dbReference>
<dbReference type="GeneID" id="76043361"/>
<dbReference type="GO" id="GO:0005524">
    <property type="term" value="F:ATP binding"/>
    <property type="evidence" value="ECO:0007669"/>
    <property type="project" value="UniProtKB-KW"/>
</dbReference>
<sequence>MQFHTFDQIDSTNAEAKRIGQQIDTFKQPQVFIANHQTGGYGRLSRDFYSPKDTGLYISFLIPTTGAEFNPGLLTTMTAVASAEIIEKFFSVKLYIKWVNDLILNNRKVGGILAEAITNPQTNQITGVVIGIGVNLNTQKFPDDIKQIAVSLSDQVDSQNQTDFVSEFIINFFKHLNTYQTADFMKQYREKSSVIGKQVRVQLQNHTVTGMVSDIDNEGALILKTNQQELKITSGEIVHVRPING</sequence>
<dbReference type="InterPro" id="IPR004143">
    <property type="entry name" value="BPL_LPL_catalytic"/>
</dbReference>
<dbReference type="EC" id="6.3.4.15" evidence="5"/>
<dbReference type="Pfam" id="PF03099">
    <property type="entry name" value="BPL_LplA_LipB"/>
    <property type="match status" value="1"/>
</dbReference>
<organism evidence="8 10">
    <name type="scientific">Pediococcus ethanolidurans</name>
    <dbReference type="NCBI Taxonomy" id="319653"/>
    <lineage>
        <taxon>Bacteria</taxon>
        <taxon>Bacillati</taxon>
        <taxon>Bacillota</taxon>
        <taxon>Bacilli</taxon>
        <taxon>Lactobacillales</taxon>
        <taxon>Lactobacillaceae</taxon>
        <taxon>Pediococcus</taxon>
    </lineage>
</organism>
<feature type="domain" description="Biotin protein ligase C-terminal" evidence="6">
    <location>
        <begin position="195"/>
        <end position="239"/>
    </location>
</feature>
<dbReference type="SUPFAM" id="SSF50037">
    <property type="entry name" value="C-terminal domain of transcriptional repressors"/>
    <property type="match status" value="1"/>
</dbReference>
<dbReference type="InterPro" id="IPR003142">
    <property type="entry name" value="BPL_C"/>
</dbReference>
<dbReference type="InterPro" id="IPR045864">
    <property type="entry name" value="aa-tRNA-synth_II/BPL/LPL"/>
</dbReference>
<dbReference type="Proteomes" id="UP000051749">
    <property type="component" value="Unassembled WGS sequence"/>
</dbReference>
<dbReference type="GO" id="GO:0009249">
    <property type="term" value="P:protein lipoylation"/>
    <property type="evidence" value="ECO:0007669"/>
    <property type="project" value="UniProtKB-ARBA"/>
</dbReference>
<dbReference type="Pfam" id="PF02237">
    <property type="entry name" value="BPL_C"/>
    <property type="match status" value="1"/>
</dbReference>
<dbReference type="GO" id="GO:0004077">
    <property type="term" value="F:biotin--[biotin carboxyl-carrier protein] ligase activity"/>
    <property type="evidence" value="ECO:0007669"/>
    <property type="project" value="UniProtKB-EC"/>
</dbReference>
<dbReference type="GO" id="GO:0005737">
    <property type="term" value="C:cytoplasm"/>
    <property type="evidence" value="ECO:0007669"/>
    <property type="project" value="TreeGrafter"/>
</dbReference>
<reference evidence="9 11" key="2">
    <citation type="submission" date="2016-10" db="EMBL/GenBank/DDBJ databases">
        <authorList>
            <person name="Varghese N."/>
            <person name="Submissions S."/>
        </authorList>
    </citation>
    <scope>NUCLEOTIDE SEQUENCE [LARGE SCALE GENOMIC DNA]</scope>
    <source>
        <strain evidence="9 11">CGMCC 1.3889</strain>
    </source>
</reference>
<evidence type="ECO:0000313" key="8">
    <source>
        <dbReference type="EMBL" id="KRN82622.1"/>
    </source>
</evidence>
<dbReference type="Gene3D" id="2.30.30.100">
    <property type="match status" value="1"/>
</dbReference>
<evidence type="ECO:0000313" key="10">
    <source>
        <dbReference type="Proteomes" id="UP000051749"/>
    </source>
</evidence>
<keyword evidence="3" id="KW-0067">ATP-binding</keyword>
<accession>A0A0R2JZD9</accession>
<dbReference type="EMBL" id="JQBY01000008">
    <property type="protein sequence ID" value="KRN82622.1"/>
    <property type="molecule type" value="Genomic_DNA"/>
</dbReference>
<name>A0A0R2JZD9_9LACO</name>
<dbReference type="STRING" id="319653.SAMN04487973_1074"/>
<evidence type="ECO:0000313" key="11">
    <source>
        <dbReference type="Proteomes" id="UP000182818"/>
    </source>
</evidence>
<evidence type="ECO:0000256" key="3">
    <source>
        <dbReference type="ARBA" id="ARBA00022840"/>
    </source>
</evidence>
<keyword evidence="11" id="KW-1185">Reference proteome</keyword>
<dbReference type="Proteomes" id="UP000182818">
    <property type="component" value="Unassembled WGS sequence"/>
</dbReference>
<dbReference type="CDD" id="cd16442">
    <property type="entry name" value="BPL"/>
    <property type="match status" value="1"/>
</dbReference>